<accession>A0A176VUY1</accession>
<keyword evidence="1" id="KW-1003">Cell membrane</keyword>
<dbReference type="PANTHER" id="PTHR34806:SF1">
    <property type="entry name" value="HIGH-AFFINITY NITRATE TRANSPORTER 3.1"/>
    <property type="match status" value="1"/>
</dbReference>
<dbReference type="EMBL" id="LVLJ01002792">
    <property type="protein sequence ID" value="OAE23686.1"/>
    <property type="molecule type" value="Genomic_DNA"/>
</dbReference>
<comment type="caution">
    <text evidence="2">The sequence shown here is derived from an EMBL/GenBank/DDBJ whole genome shotgun (WGS) entry which is preliminary data.</text>
</comment>
<dbReference type="GO" id="GO:0010167">
    <property type="term" value="P:response to nitrate"/>
    <property type="evidence" value="ECO:0007669"/>
    <property type="project" value="UniProtKB-UniRule"/>
</dbReference>
<dbReference type="GO" id="GO:0042128">
    <property type="term" value="P:nitrate assimilation"/>
    <property type="evidence" value="ECO:0007669"/>
    <property type="project" value="UniProtKB-UniRule"/>
</dbReference>
<dbReference type="AlphaFoldDB" id="A0A176VUY1"/>
<keyword evidence="1" id="KW-0472">Membrane</keyword>
<reference evidence="2" key="1">
    <citation type="submission" date="2016-03" db="EMBL/GenBank/DDBJ databases">
        <title>Mechanisms controlling the formation of the plant cell surface in tip-growing cells are functionally conserved among land plants.</title>
        <authorList>
            <person name="Honkanen S."/>
            <person name="Jones V.A."/>
            <person name="Morieri G."/>
            <person name="Champion C."/>
            <person name="Hetherington A.J."/>
            <person name="Kelly S."/>
            <person name="Saint-Marcoux D."/>
            <person name="Proust H."/>
            <person name="Prescott H."/>
            <person name="Dolan L."/>
        </authorList>
    </citation>
    <scope>NUCLEOTIDE SEQUENCE [LARGE SCALE GENOMIC DNA]</scope>
    <source>
        <tissue evidence="2">Whole gametophyte</tissue>
    </source>
</reference>
<evidence type="ECO:0000313" key="3">
    <source>
        <dbReference type="Proteomes" id="UP000077202"/>
    </source>
</evidence>
<comment type="similarity">
    <text evidence="1">Belongs to the NAR2 family.</text>
</comment>
<feature type="transmembrane region" description="Helical" evidence="1">
    <location>
        <begin position="195"/>
        <end position="214"/>
    </location>
</feature>
<dbReference type="GO" id="GO:0015112">
    <property type="term" value="F:nitrate transmembrane transporter activity"/>
    <property type="evidence" value="ECO:0007669"/>
    <property type="project" value="TreeGrafter"/>
</dbReference>
<keyword evidence="1" id="KW-0534">Nitrate assimilation</keyword>
<gene>
    <name evidence="2" type="ORF">AXG93_4520s1090</name>
</gene>
<dbReference type="Pfam" id="PF16974">
    <property type="entry name" value="NAR2"/>
    <property type="match status" value="1"/>
</dbReference>
<keyword evidence="1" id="KW-0812">Transmembrane</keyword>
<dbReference type="InterPro" id="IPR016605">
    <property type="entry name" value="Transptr_NO3_Nar2"/>
</dbReference>
<dbReference type="PIRSF" id="PIRSF012939">
    <property type="entry name" value="Transpt_NO3_Nar2"/>
    <property type="match status" value="1"/>
</dbReference>
<organism evidence="2 3">
    <name type="scientific">Marchantia polymorpha subsp. ruderalis</name>
    <dbReference type="NCBI Taxonomy" id="1480154"/>
    <lineage>
        <taxon>Eukaryota</taxon>
        <taxon>Viridiplantae</taxon>
        <taxon>Streptophyta</taxon>
        <taxon>Embryophyta</taxon>
        <taxon>Marchantiophyta</taxon>
        <taxon>Marchantiopsida</taxon>
        <taxon>Marchantiidae</taxon>
        <taxon>Marchantiales</taxon>
        <taxon>Marchantiaceae</taxon>
        <taxon>Marchantia</taxon>
    </lineage>
</organism>
<comment type="function">
    <text evidence="1">Involved in nitrate transport.</text>
</comment>
<name>A0A176VUY1_MARPO</name>
<evidence type="ECO:0000313" key="2">
    <source>
        <dbReference type="EMBL" id="OAE23686.1"/>
    </source>
</evidence>
<evidence type="ECO:0000256" key="1">
    <source>
        <dbReference type="PIRNR" id="PIRNR012939"/>
    </source>
</evidence>
<keyword evidence="1" id="KW-1133">Transmembrane helix</keyword>
<sequence>MCSRLIARVDSVCTHPVPMKFSVAFVMTLMLASVSMAQASVLFSTLERTLVVEAKIKEQEISSGIALAGVSHLVISWHLNESFPVSVGDKYVNVKLRLCYAPVSQIDRGWRKTNDDLHKDKTCTKGIAQQKYIFSGNSTTWRVTKDVPGAVYFVRAYAVDAEGNQLAFGQTTDKAKTANLITVLPISGRTGNIDIAAAIFSAFSVVSLTGFLGLESMRSKRTSK</sequence>
<keyword evidence="3" id="KW-1185">Reference proteome</keyword>
<dbReference type="PANTHER" id="PTHR34806">
    <property type="entry name" value="HIGH-AFFINITY NITRATE TRANSPORTER 3.2"/>
    <property type="match status" value="1"/>
</dbReference>
<protein>
    <recommendedName>
        <fullName evidence="1">High-affinity nitrate transporter</fullName>
    </recommendedName>
</protein>
<proteinExistence type="inferred from homology"/>
<dbReference type="Proteomes" id="UP000077202">
    <property type="component" value="Unassembled WGS sequence"/>
</dbReference>
<dbReference type="GO" id="GO:0005886">
    <property type="term" value="C:plasma membrane"/>
    <property type="evidence" value="ECO:0007669"/>
    <property type="project" value="UniProtKB-UniRule"/>
</dbReference>